<accession>A0A6P3YWV2</accession>
<dbReference type="SMR" id="A0A6P3YWV2"/>
<dbReference type="PROSITE" id="PS00375">
    <property type="entry name" value="UDPGT"/>
    <property type="match status" value="1"/>
</dbReference>
<dbReference type="AlphaFoldDB" id="A0A6P3YWV2"/>
<keyword evidence="2 3" id="KW-0808">Transferase</keyword>
<dbReference type="PANTHER" id="PTHR48044:SF29">
    <property type="entry name" value="GLYCOSYLTRANSFERASE"/>
    <property type="match status" value="1"/>
</dbReference>
<dbReference type="CDD" id="cd03784">
    <property type="entry name" value="GT1_Gtf-like"/>
    <property type="match status" value="1"/>
</dbReference>
<feature type="domain" description="Glycosyltransferase N-terminal" evidence="5">
    <location>
        <begin position="12"/>
        <end position="245"/>
    </location>
</feature>
<evidence type="ECO:0000256" key="1">
    <source>
        <dbReference type="ARBA" id="ARBA00009995"/>
    </source>
</evidence>
<dbReference type="InterPro" id="IPR058980">
    <property type="entry name" value="Glyco_transf_N"/>
</dbReference>
<keyword evidence="6" id="KW-1185">Reference proteome</keyword>
<dbReference type="KEGG" id="zju:107404388"/>
<dbReference type="InterPro" id="IPR035595">
    <property type="entry name" value="UDP_glycos_trans_CS"/>
</dbReference>
<comment type="similarity">
    <text evidence="1 3">Belongs to the UDP-glycosyltransferase family.</text>
</comment>
<dbReference type="EC" id="2.4.1.-" evidence="4"/>
<dbReference type="GO" id="GO:1901137">
    <property type="term" value="P:carbohydrate derivative biosynthetic process"/>
    <property type="evidence" value="ECO:0007669"/>
    <property type="project" value="UniProtKB-ARBA"/>
</dbReference>
<dbReference type="InterPro" id="IPR002213">
    <property type="entry name" value="UDP_glucos_trans"/>
</dbReference>
<dbReference type="GO" id="GO:0008194">
    <property type="term" value="F:UDP-glycosyltransferase activity"/>
    <property type="evidence" value="ECO:0007669"/>
    <property type="project" value="InterPro"/>
</dbReference>
<sequence>MVMEKEEARQKSMRVLMLPWLACGHITPFLELAKKLTHGNFNIYLCTSPVNLNFIKNQVPHHLRPNYPSNSIQLVELHLPSLPDLPPHHHTTRGLPLHLFPTFVKAVHMTKPQVSHIIQTLKPDLLIYDVFPFWVPDLTSSLNIPSVAFITSGLAFVSLMFHQIKNDHEEFPFPEISPDYLRIKFSHMRKHLPFTDDQGRDISPISMYQRSSKIILARSCRELEGKYIDYLSLSFGKKIVPVGPLVTNPAHGNEGIDIINWLNKKDKSSTVFVSFGSEHCLDKEDMEEIAHGLELSKVNFIWVVRFEEGEKMKLEDALPNGFLERVGEKGMVVENWAPQIKILNHTSIGGFVSHCGWGSVMESITFGVPIIAMPMHMDQPWNARLVEELGIGLEIKRDNDNGKLQRGNVGKIINQVVVEKTGEDIRRKAREMNDCIKSKAEEEVDEVVNELLKLAEGHI</sequence>
<dbReference type="Pfam" id="PF00201">
    <property type="entry name" value="UDPGT"/>
    <property type="match status" value="1"/>
</dbReference>
<dbReference type="Proteomes" id="UP001652623">
    <property type="component" value="Chromosome 1"/>
</dbReference>
<dbReference type="GeneID" id="107404388"/>
<dbReference type="RefSeq" id="XP_015866822.2">
    <property type="nucleotide sequence ID" value="XM_016011336.4"/>
</dbReference>
<reference evidence="6" key="1">
    <citation type="submission" date="2025-05" db="UniProtKB">
        <authorList>
            <consortium name="RefSeq"/>
        </authorList>
    </citation>
    <scope>NUCLEOTIDE SEQUENCE [LARGE SCALE GENOMIC DNA]</scope>
</reference>
<dbReference type="PANTHER" id="PTHR48044">
    <property type="entry name" value="GLYCOSYLTRANSFERASE"/>
    <property type="match status" value="1"/>
</dbReference>
<evidence type="ECO:0000259" key="5">
    <source>
        <dbReference type="Pfam" id="PF26168"/>
    </source>
</evidence>
<evidence type="ECO:0000313" key="6">
    <source>
        <dbReference type="Proteomes" id="UP001652623"/>
    </source>
</evidence>
<protein>
    <recommendedName>
        <fullName evidence="4">Glycosyltransferase</fullName>
        <ecNumber evidence="4">2.4.1.-</ecNumber>
    </recommendedName>
</protein>
<evidence type="ECO:0000313" key="7">
    <source>
        <dbReference type="RefSeq" id="XP_015866822.2"/>
    </source>
</evidence>
<dbReference type="InParanoid" id="A0A6P3YWV2"/>
<organism evidence="6 7">
    <name type="scientific">Ziziphus jujuba</name>
    <name type="common">Chinese jujube</name>
    <name type="synonym">Ziziphus sativa</name>
    <dbReference type="NCBI Taxonomy" id="326968"/>
    <lineage>
        <taxon>Eukaryota</taxon>
        <taxon>Viridiplantae</taxon>
        <taxon>Streptophyta</taxon>
        <taxon>Embryophyta</taxon>
        <taxon>Tracheophyta</taxon>
        <taxon>Spermatophyta</taxon>
        <taxon>Magnoliopsida</taxon>
        <taxon>eudicotyledons</taxon>
        <taxon>Gunneridae</taxon>
        <taxon>Pentapetalae</taxon>
        <taxon>rosids</taxon>
        <taxon>fabids</taxon>
        <taxon>Rosales</taxon>
        <taxon>Rhamnaceae</taxon>
        <taxon>Paliureae</taxon>
        <taxon>Ziziphus</taxon>
    </lineage>
</organism>
<name>A0A6P3YWV2_ZIZJJ</name>
<evidence type="ECO:0000256" key="3">
    <source>
        <dbReference type="RuleBase" id="RU003718"/>
    </source>
</evidence>
<proteinExistence type="inferred from homology"/>
<evidence type="ECO:0000256" key="4">
    <source>
        <dbReference type="RuleBase" id="RU362057"/>
    </source>
</evidence>
<dbReference type="SUPFAM" id="SSF53756">
    <property type="entry name" value="UDP-Glycosyltransferase/glycogen phosphorylase"/>
    <property type="match status" value="1"/>
</dbReference>
<evidence type="ECO:0000256" key="2">
    <source>
        <dbReference type="ARBA" id="ARBA00022679"/>
    </source>
</evidence>
<dbReference type="Pfam" id="PF26168">
    <property type="entry name" value="Glyco_transf_N"/>
    <property type="match status" value="1"/>
</dbReference>
<keyword evidence="3" id="KW-0328">Glycosyltransferase</keyword>
<dbReference type="Gene3D" id="3.40.50.2000">
    <property type="entry name" value="Glycogen Phosphorylase B"/>
    <property type="match status" value="2"/>
</dbReference>
<gene>
    <name evidence="7" type="primary">LOC107404388</name>
</gene>
<reference evidence="7" key="2">
    <citation type="submission" date="2025-08" db="UniProtKB">
        <authorList>
            <consortium name="RefSeq"/>
        </authorList>
    </citation>
    <scope>IDENTIFICATION</scope>
    <source>
        <tissue evidence="7">Seedling</tissue>
    </source>
</reference>